<comment type="caution">
    <text evidence="2">The sequence shown here is derived from an EMBL/GenBank/DDBJ whole genome shotgun (WGS) entry which is preliminary data.</text>
</comment>
<proteinExistence type="predicted"/>
<feature type="compositionally biased region" description="Low complexity" evidence="1">
    <location>
        <begin position="112"/>
        <end position="123"/>
    </location>
</feature>
<evidence type="ECO:0000313" key="2">
    <source>
        <dbReference type="EMBL" id="KAK9708067.1"/>
    </source>
</evidence>
<name>A0AAW1JV07_POPJA</name>
<evidence type="ECO:0008006" key="4">
    <source>
        <dbReference type="Google" id="ProtNLM"/>
    </source>
</evidence>
<reference evidence="2 3" key="1">
    <citation type="journal article" date="2024" name="BMC Genomics">
        <title>De novo assembly and annotation of Popillia japonica's genome with initial clues to its potential as an invasive pest.</title>
        <authorList>
            <person name="Cucini C."/>
            <person name="Boschi S."/>
            <person name="Funari R."/>
            <person name="Cardaioli E."/>
            <person name="Iannotti N."/>
            <person name="Marturano G."/>
            <person name="Paoli F."/>
            <person name="Bruttini M."/>
            <person name="Carapelli A."/>
            <person name="Frati F."/>
            <person name="Nardi F."/>
        </authorList>
    </citation>
    <scope>NUCLEOTIDE SEQUENCE [LARGE SCALE GENOMIC DNA]</scope>
    <source>
        <strain evidence="2">DMR45628</strain>
    </source>
</reference>
<evidence type="ECO:0000313" key="3">
    <source>
        <dbReference type="Proteomes" id="UP001458880"/>
    </source>
</evidence>
<gene>
    <name evidence="2" type="ORF">QE152_g27474</name>
</gene>
<feature type="region of interest" description="Disordered" evidence="1">
    <location>
        <begin position="111"/>
        <end position="154"/>
    </location>
</feature>
<sequence length="278" mass="31252">MSLAELQVLCPKEKGGLAKHQYGLRKGKSTEIHTSMSLAELQRSSNSFSRCDPISIKDQIAATACIIVMENPYGKSKKSRSISSIPDSIRFVVMAKRPPNQKELEEALNHISVSESEPFSPSESEYEPSDSEDEDEQYNLGNVDDSEEMSTDEEEEAVVEADATPAITSVLWKEPHVWKGVVTLDANRSARKIDIFLKLFPHSLFMHVAACNRYLSIKLFPHSLFMHVAACITEIITLIENHKNKRLNMKETGMYEIMIILGCTMVMCYNKVPGISDY</sequence>
<dbReference type="Proteomes" id="UP001458880">
    <property type="component" value="Unassembled WGS sequence"/>
</dbReference>
<feature type="compositionally biased region" description="Acidic residues" evidence="1">
    <location>
        <begin position="144"/>
        <end position="154"/>
    </location>
</feature>
<evidence type="ECO:0000256" key="1">
    <source>
        <dbReference type="SAM" id="MobiDB-lite"/>
    </source>
</evidence>
<accession>A0AAW1JV07</accession>
<protein>
    <recommendedName>
        <fullName evidence="4">PiggyBac transposable element-derived protein domain-containing protein</fullName>
    </recommendedName>
</protein>
<organism evidence="2 3">
    <name type="scientific">Popillia japonica</name>
    <name type="common">Japanese beetle</name>
    <dbReference type="NCBI Taxonomy" id="7064"/>
    <lineage>
        <taxon>Eukaryota</taxon>
        <taxon>Metazoa</taxon>
        <taxon>Ecdysozoa</taxon>
        <taxon>Arthropoda</taxon>
        <taxon>Hexapoda</taxon>
        <taxon>Insecta</taxon>
        <taxon>Pterygota</taxon>
        <taxon>Neoptera</taxon>
        <taxon>Endopterygota</taxon>
        <taxon>Coleoptera</taxon>
        <taxon>Polyphaga</taxon>
        <taxon>Scarabaeiformia</taxon>
        <taxon>Scarabaeidae</taxon>
        <taxon>Rutelinae</taxon>
        <taxon>Popillia</taxon>
    </lineage>
</organism>
<dbReference type="EMBL" id="JASPKY010000337">
    <property type="protein sequence ID" value="KAK9708067.1"/>
    <property type="molecule type" value="Genomic_DNA"/>
</dbReference>
<dbReference type="AlphaFoldDB" id="A0AAW1JV07"/>
<feature type="compositionally biased region" description="Acidic residues" evidence="1">
    <location>
        <begin position="124"/>
        <end position="137"/>
    </location>
</feature>
<keyword evidence="3" id="KW-1185">Reference proteome</keyword>